<gene>
    <name evidence="1" type="ORF">L6452_03141</name>
</gene>
<dbReference type="Proteomes" id="UP001055879">
    <property type="component" value="Linkage Group LG01"/>
</dbReference>
<protein>
    <submittedName>
        <fullName evidence="1">Uncharacterized protein</fullName>
    </submittedName>
</protein>
<proteinExistence type="predicted"/>
<reference evidence="1 2" key="2">
    <citation type="journal article" date="2022" name="Mol. Ecol. Resour.">
        <title>The genomes of chicory, endive, great burdock and yacon provide insights into Asteraceae paleo-polyploidization history and plant inulin production.</title>
        <authorList>
            <person name="Fan W."/>
            <person name="Wang S."/>
            <person name="Wang H."/>
            <person name="Wang A."/>
            <person name="Jiang F."/>
            <person name="Liu H."/>
            <person name="Zhao H."/>
            <person name="Xu D."/>
            <person name="Zhang Y."/>
        </authorList>
    </citation>
    <scope>NUCLEOTIDE SEQUENCE [LARGE SCALE GENOMIC DNA]</scope>
    <source>
        <strain evidence="2">cv. Niubang</strain>
    </source>
</reference>
<keyword evidence="2" id="KW-1185">Reference proteome</keyword>
<sequence>MSQMAMMRRWPTKGIFRINGENSEEEFVGSNLIEDLYPMELMFIAWLFSYTYSFKSLPLQFNAVVLIVDFRATNGYMNIMYPVKLYGQYGNTHRLGYDFGSNAYDMQNGGRGWDRELGVPRTKKGQNITLAVADENENGKLSYLQGPLANGEQGDLELGDAMPVFWMYLFTHHKVFDIMPK</sequence>
<name>A0ACB9FKT8_ARCLA</name>
<accession>A0ACB9FKT8</accession>
<dbReference type="EMBL" id="CM042047">
    <property type="protein sequence ID" value="KAI3771968.1"/>
    <property type="molecule type" value="Genomic_DNA"/>
</dbReference>
<evidence type="ECO:0000313" key="1">
    <source>
        <dbReference type="EMBL" id="KAI3771968.1"/>
    </source>
</evidence>
<evidence type="ECO:0000313" key="2">
    <source>
        <dbReference type="Proteomes" id="UP001055879"/>
    </source>
</evidence>
<comment type="caution">
    <text evidence="1">The sequence shown here is derived from an EMBL/GenBank/DDBJ whole genome shotgun (WGS) entry which is preliminary data.</text>
</comment>
<organism evidence="1 2">
    <name type="scientific">Arctium lappa</name>
    <name type="common">Greater burdock</name>
    <name type="synonym">Lappa major</name>
    <dbReference type="NCBI Taxonomy" id="4217"/>
    <lineage>
        <taxon>Eukaryota</taxon>
        <taxon>Viridiplantae</taxon>
        <taxon>Streptophyta</taxon>
        <taxon>Embryophyta</taxon>
        <taxon>Tracheophyta</taxon>
        <taxon>Spermatophyta</taxon>
        <taxon>Magnoliopsida</taxon>
        <taxon>eudicotyledons</taxon>
        <taxon>Gunneridae</taxon>
        <taxon>Pentapetalae</taxon>
        <taxon>asterids</taxon>
        <taxon>campanulids</taxon>
        <taxon>Asterales</taxon>
        <taxon>Asteraceae</taxon>
        <taxon>Carduoideae</taxon>
        <taxon>Cardueae</taxon>
        <taxon>Arctiinae</taxon>
        <taxon>Arctium</taxon>
    </lineage>
</organism>
<reference evidence="2" key="1">
    <citation type="journal article" date="2022" name="Mol. Ecol. Resour.">
        <title>The genomes of chicory, endive, great burdock and yacon provide insights into Asteraceae palaeo-polyploidization history and plant inulin production.</title>
        <authorList>
            <person name="Fan W."/>
            <person name="Wang S."/>
            <person name="Wang H."/>
            <person name="Wang A."/>
            <person name="Jiang F."/>
            <person name="Liu H."/>
            <person name="Zhao H."/>
            <person name="Xu D."/>
            <person name="Zhang Y."/>
        </authorList>
    </citation>
    <scope>NUCLEOTIDE SEQUENCE [LARGE SCALE GENOMIC DNA]</scope>
    <source>
        <strain evidence="2">cv. Niubang</strain>
    </source>
</reference>